<protein>
    <submittedName>
        <fullName evidence="11">ABC transporter permease</fullName>
    </submittedName>
</protein>
<dbReference type="GO" id="GO:0015031">
    <property type="term" value="P:protein transport"/>
    <property type="evidence" value="ECO:0007669"/>
    <property type="project" value="UniProtKB-KW"/>
</dbReference>
<feature type="domain" description="ABC transmembrane type-1" evidence="10">
    <location>
        <begin position="73"/>
        <end position="275"/>
    </location>
</feature>
<dbReference type="PANTHER" id="PTHR43386">
    <property type="entry name" value="OLIGOPEPTIDE TRANSPORT SYSTEM PERMEASE PROTEIN APPC"/>
    <property type="match status" value="1"/>
</dbReference>
<evidence type="ECO:0000256" key="7">
    <source>
        <dbReference type="ARBA" id="ARBA00022989"/>
    </source>
</evidence>
<dbReference type="EMBL" id="JAAIKB010000002">
    <property type="protein sequence ID" value="NGM19557.1"/>
    <property type="molecule type" value="Genomic_DNA"/>
</dbReference>
<dbReference type="CDD" id="cd06261">
    <property type="entry name" value="TM_PBP2"/>
    <property type="match status" value="1"/>
</dbReference>
<keyword evidence="3" id="KW-1003">Cell membrane</keyword>
<name>A0A6M1LHA5_9PROT</name>
<dbReference type="InterPro" id="IPR035906">
    <property type="entry name" value="MetI-like_sf"/>
</dbReference>
<gene>
    <name evidence="11" type="ORF">G3576_05995</name>
</gene>
<evidence type="ECO:0000313" key="11">
    <source>
        <dbReference type="EMBL" id="NGM19557.1"/>
    </source>
</evidence>
<evidence type="ECO:0000256" key="5">
    <source>
        <dbReference type="ARBA" id="ARBA00022856"/>
    </source>
</evidence>
<keyword evidence="6" id="KW-0653">Protein transport</keyword>
<comment type="subcellular location">
    <subcellularLocation>
        <location evidence="1 9">Cell membrane</location>
        <topology evidence="1 9">Multi-pass membrane protein</topology>
    </subcellularLocation>
</comment>
<keyword evidence="2 9" id="KW-0813">Transport</keyword>
<feature type="transmembrane region" description="Helical" evidence="9">
    <location>
        <begin position="252"/>
        <end position="274"/>
    </location>
</feature>
<accession>A0A6M1LHA5</accession>
<dbReference type="PROSITE" id="PS50928">
    <property type="entry name" value="ABC_TM1"/>
    <property type="match status" value="1"/>
</dbReference>
<keyword evidence="12" id="KW-1185">Reference proteome</keyword>
<keyword evidence="4 9" id="KW-0812">Transmembrane</keyword>
<evidence type="ECO:0000256" key="3">
    <source>
        <dbReference type="ARBA" id="ARBA00022475"/>
    </source>
</evidence>
<dbReference type="Pfam" id="PF00528">
    <property type="entry name" value="BPD_transp_1"/>
    <property type="match status" value="1"/>
</dbReference>
<dbReference type="InterPro" id="IPR000515">
    <property type="entry name" value="MetI-like"/>
</dbReference>
<dbReference type="SUPFAM" id="SSF161098">
    <property type="entry name" value="MetI-like"/>
    <property type="match status" value="1"/>
</dbReference>
<dbReference type="RefSeq" id="WP_164693453.1">
    <property type="nucleotide sequence ID" value="NZ_JAAIKB010000002.1"/>
</dbReference>
<dbReference type="GO" id="GO:0005886">
    <property type="term" value="C:plasma membrane"/>
    <property type="evidence" value="ECO:0007669"/>
    <property type="project" value="UniProtKB-SubCell"/>
</dbReference>
<dbReference type="InterPro" id="IPR050366">
    <property type="entry name" value="BP-dependent_transpt_permease"/>
</dbReference>
<evidence type="ECO:0000256" key="1">
    <source>
        <dbReference type="ARBA" id="ARBA00004651"/>
    </source>
</evidence>
<dbReference type="Gene3D" id="1.10.3720.10">
    <property type="entry name" value="MetI-like"/>
    <property type="match status" value="1"/>
</dbReference>
<keyword evidence="7 9" id="KW-1133">Transmembrane helix</keyword>
<reference evidence="11 12" key="1">
    <citation type="submission" date="2020-03" db="EMBL/GenBank/DDBJ databases">
        <title>Roseomonas stagni sp. nov., isolated from pond water in Japan.</title>
        <authorList>
            <person name="Furuhata K."/>
            <person name="Miyamoto H."/>
            <person name="Goto K."/>
        </authorList>
    </citation>
    <scope>NUCLEOTIDE SEQUENCE [LARGE SCALE GENOMIC DNA]</scope>
    <source>
        <strain evidence="11 12">PeD5</strain>
    </source>
</reference>
<dbReference type="GO" id="GO:0015833">
    <property type="term" value="P:peptide transport"/>
    <property type="evidence" value="ECO:0007669"/>
    <property type="project" value="UniProtKB-KW"/>
</dbReference>
<keyword evidence="5" id="KW-0571">Peptide transport</keyword>
<dbReference type="Proteomes" id="UP000475385">
    <property type="component" value="Unassembled WGS sequence"/>
</dbReference>
<evidence type="ECO:0000256" key="9">
    <source>
        <dbReference type="RuleBase" id="RU363032"/>
    </source>
</evidence>
<dbReference type="GO" id="GO:0055085">
    <property type="term" value="P:transmembrane transport"/>
    <property type="evidence" value="ECO:0007669"/>
    <property type="project" value="InterPro"/>
</dbReference>
<evidence type="ECO:0000256" key="6">
    <source>
        <dbReference type="ARBA" id="ARBA00022927"/>
    </source>
</evidence>
<dbReference type="PANTHER" id="PTHR43386:SF1">
    <property type="entry name" value="D,D-DIPEPTIDE TRANSPORT SYSTEM PERMEASE PROTEIN DDPC-RELATED"/>
    <property type="match status" value="1"/>
</dbReference>
<feature type="transmembrane region" description="Helical" evidence="9">
    <location>
        <begin position="77"/>
        <end position="100"/>
    </location>
</feature>
<evidence type="ECO:0000256" key="8">
    <source>
        <dbReference type="ARBA" id="ARBA00023136"/>
    </source>
</evidence>
<keyword evidence="8 9" id="KW-0472">Membrane</keyword>
<dbReference type="AlphaFoldDB" id="A0A6M1LHA5"/>
<feature type="transmembrane region" description="Helical" evidence="9">
    <location>
        <begin position="206"/>
        <end position="232"/>
    </location>
</feature>
<evidence type="ECO:0000313" key="12">
    <source>
        <dbReference type="Proteomes" id="UP000475385"/>
    </source>
</evidence>
<organism evidence="11 12">
    <name type="scientific">Falsiroseomonas algicola</name>
    <dbReference type="NCBI Taxonomy" id="2716930"/>
    <lineage>
        <taxon>Bacteria</taxon>
        <taxon>Pseudomonadati</taxon>
        <taxon>Pseudomonadota</taxon>
        <taxon>Alphaproteobacteria</taxon>
        <taxon>Acetobacterales</taxon>
        <taxon>Roseomonadaceae</taxon>
        <taxon>Falsiroseomonas</taxon>
    </lineage>
</organism>
<comment type="similarity">
    <text evidence="9">Belongs to the binding-protein-dependent transport system permease family.</text>
</comment>
<evidence type="ECO:0000259" key="10">
    <source>
        <dbReference type="PROSITE" id="PS50928"/>
    </source>
</evidence>
<evidence type="ECO:0000256" key="4">
    <source>
        <dbReference type="ARBA" id="ARBA00022692"/>
    </source>
</evidence>
<evidence type="ECO:0000256" key="2">
    <source>
        <dbReference type="ARBA" id="ARBA00022448"/>
    </source>
</evidence>
<feature type="transmembrane region" description="Helical" evidence="9">
    <location>
        <begin position="112"/>
        <end position="134"/>
    </location>
</feature>
<proteinExistence type="inferred from homology"/>
<comment type="caution">
    <text evidence="11">The sequence shown here is derived from an EMBL/GenBank/DDBJ whole genome shotgun (WGS) entry which is preliminary data.</text>
</comment>
<sequence length="293" mass="31725">MKRLVAVMRRDPLALLAFLFLLVLVVVAIFPEQVASFFPNRPSRQRLLPPNATFWFGSDQFGRDIFSRCVHATRVSLTVGLTTVGIAMVVGVPLGAIAGLRSPGWTDAAIMRVMDILMAFPPIVLAIAVVAALGTQDLEIGPITIPHITKVMLVIGLLNAPKVARIVRAAVLVERNEQYVMAERAVGAGDARILFRDILRNCVSPVAVYATLLVATSILTEASLSFLGLGIQPPEPSWGGMLADSRTYVMSGQWWLTVFPGLLIFLTVVAFNLAGDLLRDVLDPAQLTRRGDA</sequence>
<feature type="transmembrane region" description="Helical" evidence="9">
    <location>
        <begin position="140"/>
        <end position="158"/>
    </location>
</feature>